<reference evidence="1 2" key="1">
    <citation type="submission" date="2013-04" db="EMBL/GenBank/DDBJ databases">
        <title>Genome sequence of Chlamydia psittaci 99DC5.</title>
        <authorList>
            <person name="Huot-Creasy H."/>
            <person name="McCracken C.L."/>
            <person name="Humphries M."/>
            <person name="Sachse K."/>
            <person name="Laroucau K."/>
            <person name="Bavoil P."/>
            <person name="Myers G.S."/>
        </authorList>
    </citation>
    <scope>NUCLEOTIDE SEQUENCE [LARGE SCALE GENOMIC DNA]</scope>
    <source>
        <strain evidence="1 2">99DC5</strain>
    </source>
</reference>
<sequence length="43" mass="4954">MQWATTWVSLLLATLPLENKFRGSSRWEICADVAEINMQDTVK</sequence>
<proteinExistence type="predicted"/>
<dbReference type="Proteomes" id="UP000014627">
    <property type="component" value="Unassembled WGS sequence"/>
</dbReference>
<protein>
    <submittedName>
        <fullName evidence="1">Uncharacterized protein</fullName>
    </submittedName>
</protein>
<name>A0ABN0MQ74_CHLPS</name>
<accession>A0ABN0MQ74</accession>
<evidence type="ECO:0000313" key="2">
    <source>
        <dbReference type="Proteomes" id="UP000014627"/>
    </source>
</evidence>
<gene>
    <name evidence="1" type="ORF">CP99DC5_0663</name>
</gene>
<keyword evidence="2" id="KW-1185">Reference proteome</keyword>
<evidence type="ECO:0000313" key="1">
    <source>
        <dbReference type="EMBL" id="EPJ28459.1"/>
    </source>
</evidence>
<dbReference type="EMBL" id="ATLC01000045">
    <property type="protein sequence ID" value="EPJ28459.1"/>
    <property type="molecule type" value="Genomic_DNA"/>
</dbReference>
<comment type="caution">
    <text evidence="1">The sequence shown here is derived from an EMBL/GenBank/DDBJ whole genome shotgun (WGS) entry which is preliminary data.</text>
</comment>
<organism evidence="1 2">
    <name type="scientific">Chlamydia psittaci 99DC5</name>
    <dbReference type="NCBI Taxonomy" id="1112251"/>
    <lineage>
        <taxon>Bacteria</taxon>
        <taxon>Pseudomonadati</taxon>
        <taxon>Chlamydiota</taxon>
        <taxon>Chlamydiia</taxon>
        <taxon>Chlamydiales</taxon>
        <taxon>Chlamydiaceae</taxon>
        <taxon>Chlamydia/Chlamydophila group</taxon>
        <taxon>Chlamydia</taxon>
    </lineage>
</organism>